<organism evidence="2 3">
    <name type="scientific">Streptomyces bluensis</name>
    <dbReference type="NCBI Taxonomy" id="33897"/>
    <lineage>
        <taxon>Bacteria</taxon>
        <taxon>Bacillati</taxon>
        <taxon>Actinomycetota</taxon>
        <taxon>Actinomycetes</taxon>
        <taxon>Kitasatosporales</taxon>
        <taxon>Streptomycetaceae</taxon>
        <taxon>Streptomyces</taxon>
    </lineage>
</organism>
<proteinExistence type="predicted"/>
<evidence type="ECO:0000256" key="1">
    <source>
        <dbReference type="SAM" id="MobiDB-lite"/>
    </source>
</evidence>
<accession>A0ABW6UJ39</accession>
<dbReference type="RefSeq" id="WP_387887775.1">
    <property type="nucleotide sequence ID" value="NZ_JBIAWJ010000009.1"/>
</dbReference>
<name>A0ABW6UJ39_9ACTN</name>
<keyword evidence="3" id="KW-1185">Reference proteome</keyword>
<evidence type="ECO:0008006" key="4">
    <source>
        <dbReference type="Google" id="ProtNLM"/>
    </source>
</evidence>
<feature type="compositionally biased region" description="Polar residues" evidence="1">
    <location>
        <begin position="1"/>
        <end position="11"/>
    </location>
</feature>
<protein>
    <recommendedName>
        <fullName evidence="4">Helix-turn-helix DNA binding domain protein</fullName>
    </recommendedName>
</protein>
<feature type="region of interest" description="Disordered" evidence="1">
    <location>
        <begin position="1"/>
        <end position="20"/>
    </location>
</feature>
<dbReference type="Proteomes" id="UP001602058">
    <property type="component" value="Unassembled WGS sequence"/>
</dbReference>
<reference evidence="2 3" key="1">
    <citation type="submission" date="2024-10" db="EMBL/GenBank/DDBJ databases">
        <title>The Natural Products Discovery Center: Release of the First 8490 Sequenced Strains for Exploring Actinobacteria Biosynthetic Diversity.</title>
        <authorList>
            <person name="Kalkreuter E."/>
            <person name="Kautsar S.A."/>
            <person name="Yang D."/>
            <person name="Bader C.D."/>
            <person name="Teijaro C.N."/>
            <person name="Fluegel L."/>
            <person name="Davis C.M."/>
            <person name="Simpson J.R."/>
            <person name="Lauterbach L."/>
            <person name="Steele A.D."/>
            <person name="Gui C."/>
            <person name="Meng S."/>
            <person name="Li G."/>
            <person name="Viehrig K."/>
            <person name="Ye F."/>
            <person name="Su P."/>
            <person name="Kiefer A.F."/>
            <person name="Nichols A."/>
            <person name="Cepeda A.J."/>
            <person name="Yan W."/>
            <person name="Fan B."/>
            <person name="Jiang Y."/>
            <person name="Adhikari A."/>
            <person name="Zheng C.-J."/>
            <person name="Schuster L."/>
            <person name="Cowan T.M."/>
            <person name="Smanski M.J."/>
            <person name="Chevrette M.G."/>
            <person name="De Carvalho L.P.S."/>
            <person name="Shen B."/>
        </authorList>
    </citation>
    <scope>NUCLEOTIDE SEQUENCE [LARGE SCALE GENOMIC DNA]</scope>
    <source>
        <strain evidence="2 3">NPDC001390</strain>
    </source>
</reference>
<comment type="caution">
    <text evidence="2">The sequence shown here is derived from an EMBL/GenBank/DDBJ whole genome shotgun (WGS) entry which is preliminary data.</text>
</comment>
<sequence length="150" mass="16185">MDQEPNGNEQGTEGAPATASDRLVADMLGLFNKYERETAAARAAKGDTNPYDLAPYEDVHGLTNEYEAARASKDPGALDQFLDNLAEDFHLDDVRALRTATAAVQAAMGRIALAARVKGMSPDQIAAETGYTASRITQFIREEKQRLAAP</sequence>
<dbReference type="EMBL" id="JBIAWJ010000009">
    <property type="protein sequence ID" value="MFF4523436.1"/>
    <property type="molecule type" value="Genomic_DNA"/>
</dbReference>
<evidence type="ECO:0000313" key="3">
    <source>
        <dbReference type="Proteomes" id="UP001602058"/>
    </source>
</evidence>
<evidence type="ECO:0000313" key="2">
    <source>
        <dbReference type="EMBL" id="MFF4523436.1"/>
    </source>
</evidence>
<gene>
    <name evidence="2" type="ORF">ACFY1D_18740</name>
</gene>